<dbReference type="InterPro" id="IPR054612">
    <property type="entry name" value="Phage_capsid-like_C"/>
</dbReference>
<reference evidence="3" key="1">
    <citation type="submission" date="2016-01" db="EMBL/GenBank/DDBJ databases">
        <authorList>
            <person name="Peeters C."/>
        </authorList>
    </citation>
    <scope>NUCLEOTIDE SEQUENCE [LARGE SCALE GENOMIC DNA]</scope>
    <source>
        <strain evidence="3">LMG 22937</strain>
    </source>
</reference>
<evidence type="ECO:0000313" key="4">
    <source>
        <dbReference type="Proteomes" id="UP000054925"/>
    </source>
</evidence>
<gene>
    <name evidence="3" type="ORF">AWB67_00966</name>
</gene>
<dbReference type="NCBIfam" id="TIGR01554">
    <property type="entry name" value="major_cap_HK97"/>
    <property type="match status" value="1"/>
</dbReference>
<protein>
    <submittedName>
        <fullName evidence="3">Phage capsid family protein</fullName>
    </submittedName>
</protein>
<name>A0A158FYA8_9BURK</name>
<keyword evidence="4" id="KW-1185">Reference proteome</keyword>
<sequence length="392" mass="40683">MAELMEQIQAALEQRDSTVQATITKALTDIAALRETSDKHGVNLIDLAQKLAAGGGEWRTGAGNSGAASSLGALVVKSDLLNRWKTGDARVVRADVPLDLKAAILSNVGNPATGFPVPPDIQVAPSLQVPRFWRALWSRPTSSNAIETVTSTPDGATGADAVKEGDLKPEAVLTYAPATVPIATVAYWALASRQLTEDSAGFQLFLNGEMTNGLDAKIDDEVINGSGVSPHMNGLVRLATPFTPGEGGIGFDALVTAVVTLRSQGASRVVIGIGVADYLSTMLVKTADGSYVLSPGVDLLATIGASIVPCSAVPAGNFVAVATPEGAYIALRNDVTVEISREDRDNFIKNLVTTLVESRLAVIVQRASLCLYGPLAAPIVPLTSSRASKSGA</sequence>
<dbReference type="Pfam" id="PF05065">
    <property type="entry name" value="Phage_capsid"/>
    <property type="match status" value="1"/>
</dbReference>
<comment type="caution">
    <text evidence="3">The sequence shown here is derived from an EMBL/GenBank/DDBJ whole genome shotgun (WGS) entry which is preliminary data.</text>
</comment>
<evidence type="ECO:0000256" key="1">
    <source>
        <dbReference type="ARBA" id="ARBA00004328"/>
    </source>
</evidence>
<feature type="domain" description="Phage capsid-like C-terminal" evidence="2">
    <location>
        <begin position="139"/>
        <end position="366"/>
    </location>
</feature>
<dbReference type="SUPFAM" id="SSF56563">
    <property type="entry name" value="Major capsid protein gp5"/>
    <property type="match status" value="1"/>
</dbReference>
<dbReference type="Gene3D" id="3.30.2400.10">
    <property type="entry name" value="Major capsid protein gp5"/>
    <property type="match status" value="1"/>
</dbReference>
<proteinExistence type="predicted"/>
<accession>A0A158FYA8</accession>
<dbReference type="Gene3D" id="3.30.2320.10">
    <property type="entry name" value="hypothetical protein PF0899 domain"/>
    <property type="match status" value="1"/>
</dbReference>
<comment type="subcellular location">
    <subcellularLocation>
        <location evidence="1">Virion</location>
    </subcellularLocation>
</comment>
<dbReference type="InterPro" id="IPR024455">
    <property type="entry name" value="Phage_capsid"/>
</dbReference>
<evidence type="ECO:0000259" key="2">
    <source>
        <dbReference type="Pfam" id="PF05065"/>
    </source>
</evidence>
<dbReference type="EMBL" id="FCOL02000004">
    <property type="protein sequence ID" value="SAL24868.1"/>
    <property type="molecule type" value="Genomic_DNA"/>
</dbReference>
<dbReference type="AlphaFoldDB" id="A0A158FYA8"/>
<dbReference type="RefSeq" id="WP_087655107.1">
    <property type="nucleotide sequence ID" value="NZ_FCOL02000004.1"/>
</dbReference>
<evidence type="ECO:0000313" key="3">
    <source>
        <dbReference type="EMBL" id="SAL24868.1"/>
    </source>
</evidence>
<dbReference type="Proteomes" id="UP000054925">
    <property type="component" value="Unassembled WGS sequence"/>
</dbReference>
<dbReference type="OrthoDB" id="637859at2"/>
<organism evidence="3 4">
    <name type="scientific">Caballeronia terrestris</name>
    <dbReference type="NCBI Taxonomy" id="1226301"/>
    <lineage>
        <taxon>Bacteria</taxon>
        <taxon>Pseudomonadati</taxon>
        <taxon>Pseudomonadota</taxon>
        <taxon>Betaproteobacteria</taxon>
        <taxon>Burkholderiales</taxon>
        <taxon>Burkholderiaceae</taxon>
        <taxon>Caballeronia</taxon>
    </lineage>
</organism>